<dbReference type="GO" id="GO:0071555">
    <property type="term" value="P:cell wall organization"/>
    <property type="evidence" value="ECO:0007669"/>
    <property type="project" value="UniProtKB-KW"/>
</dbReference>
<keyword evidence="5 8" id="KW-1133">Transmembrane helix</keyword>
<evidence type="ECO:0000256" key="1">
    <source>
        <dbReference type="ARBA" id="ARBA00004308"/>
    </source>
</evidence>
<dbReference type="AlphaFoldDB" id="A0A803LMG2"/>
<feature type="transmembrane region" description="Helical" evidence="8">
    <location>
        <begin position="214"/>
        <end position="234"/>
    </location>
</feature>
<dbReference type="Pfam" id="PF03552">
    <property type="entry name" value="Cellulose_synt"/>
    <property type="match status" value="2"/>
</dbReference>
<evidence type="ECO:0000256" key="8">
    <source>
        <dbReference type="SAM" id="Phobius"/>
    </source>
</evidence>
<name>A0A803LMG2_CHEQI</name>
<dbReference type="GO" id="GO:0030244">
    <property type="term" value="P:cellulose biosynthetic process"/>
    <property type="evidence" value="ECO:0007669"/>
    <property type="project" value="InterPro"/>
</dbReference>
<dbReference type="GO" id="GO:0016020">
    <property type="term" value="C:membrane"/>
    <property type="evidence" value="ECO:0007669"/>
    <property type="project" value="InterPro"/>
</dbReference>
<evidence type="ECO:0000256" key="4">
    <source>
        <dbReference type="ARBA" id="ARBA00022692"/>
    </source>
</evidence>
<evidence type="ECO:0000256" key="7">
    <source>
        <dbReference type="ARBA" id="ARBA00023316"/>
    </source>
</evidence>
<feature type="transmembrane region" description="Helical" evidence="8">
    <location>
        <begin position="276"/>
        <end position="298"/>
    </location>
</feature>
<evidence type="ECO:0000313" key="10">
    <source>
        <dbReference type="Proteomes" id="UP000596660"/>
    </source>
</evidence>
<dbReference type="InterPro" id="IPR005150">
    <property type="entry name" value="Cellulose_synth"/>
</dbReference>
<keyword evidence="7" id="KW-0961">Cell wall biogenesis/degradation</keyword>
<dbReference type="Gramene" id="AUR62015473-RA">
    <property type="protein sequence ID" value="AUR62015473-RA:cds"/>
    <property type="gene ID" value="AUR62015473"/>
</dbReference>
<comment type="subcellular location">
    <subcellularLocation>
        <location evidence="1">Endomembrane system</location>
    </subcellularLocation>
</comment>
<evidence type="ECO:0000256" key="3">
    <source>
        <dbReference type="ARBA" id="ARBA00022679"/>
    </source>
</evidence>
<dbReference type="PANTHER" id="PTHR13301">
    <property type="entry name" value="X-BOX TRANSCRIPTION FACTOR-RELATED"/>
    <property type="match status" value="1"/>
</dbReference>
<dbReference type="GO" id="GO:0016760">
    <property type="term" value="F:cellulose synthase (UDP-forming) activity"/>
    <property type="evidence" value="ECO:0007669"/>
    <property type="project" value="InterPro"/>
</dbReference>
<dbReference type="EnsemblPlants" id="AUR62015473-RA">
    <property type="protein sequence ID" value="AUR62015473-RA:cds"/>
    <property type="gene ID" value="AUR62015473"/>
</dbReference>
<keyword evidence="6 8" id="KW-0472">Membrane</keyword>
<reference evidence="9" key="2">
    <citation type="submission" date="2021-03" db="UniProtKB">
        <authorList>
            <consortium name="EnsemblPlants"/>
        </authorList>
    </citation>
    <scope>IDENTIFICATION</scope>
</reference>
<evidence type="ECO:0000256" key="2">
    <source>
        <dbReference type="ARBA" id="ARBA00022676"/>
    </source>
</evidence>
<evidence type="ECO:0000313" key="9">
    <source>
        <dbReference type="EnsemblPlants" id="AUR62015473-RA:cds"/>
    </source>
</evidence>
<proteinExistence type="predicted"/>
<keyword evidence="10" id="KW-1185">Reference proteome</keyword>
<feature type="transmembrane region" description="Helical" evidence="8">
    <location>
        <begin position="246"/>
        <end position="264"/>
    </location>
</feature>
<protein>
    <submittedName>
        <fullName evidence="9">Uncharacterized protein</fullName>
    </submittedName>
</protein>
<evidence type="ECO:0000256" key="6">
    <source>
        <dbReference type="ARBA" id="ARBA00023136"/>
    </source>
</evidence>
<dbReference type="Proteomes" id="UP000596660">
    <property type="component" value="Unplaced"/>
</dbReference>
<reference evidence="9" key="1">
    <citation type="journal article" date="2017" name="Nature">
        <title>The genome of Chenopodium quinoa.</title>
        <authorList>
            <person name="Jarvis D.E."/>
            <person name="Ho Y.S."/>
            <person name="Lightfoot D.J."/>
            <person name="Schmoeckel S.M."/>
            <person name="Li B."/>
            <person name="Borm T.J.A."/>
            <person name="Ohyanagi H."/>
            <person name="Mineta K."/>
            <person name="Michell C.T."/>
            <person name="Saber N."/>
            <person name="Kharbatia N.M."/>
            <person name="Rupper R.R."/>
            <person name="Sharp A.R."/>
            <person name="Dally N."/>
            <person name="Boughton B.A."/>
            <person name="Woo Y.H."/>
            <person name="Gao G."/>
            <person name="Schijlen E.G.W.M."/>
            <person name="Guo X."/>
            <person name="Momin A.A."/>
            <person name="Negrao S."/>
            <person name="Al-Babili S."/>
            <person name="Gehring C."/>
            <person name="Roessner U."/>
            <person name="Jung C."/>
            <person name="Murphy K."/>
            <person name="Arold S.T."/>
            <person name="Gojobori T."/>
            <person name="van der Linden C.G."/>
            <person name="van Loo E.N."/>
            <person name="Jellen E.N."/>
            <person name="Maughan P.J."/>
            <person name="Tester M."/>
        </authorList>
    </citation>
    <scope>NUCLEOTIDE SEQUENCE [LARGE SCALE GENOMIC DNA]</scope>
    <source>
        <strain evidence="9">cv. PI 614886</strain>
    </source>
</reference>
<keyword evidence="2" id="KW-0328">Glycosyltransferase</keyword>
<keyword evidence="3" id="KW-0808">Transferase</keyword>
<dbReference type="GO" id="GO:0012505">
    <property type="term" value="C:endomembrane system"/>
    <property type="evidence" value="ECO:0007669"/>
    <property type="project" value="UniProtKB-SubCell"/>
</dbReference>
<dbReference type="OMA" id="DHSEVWD"/>
<keyword evidence="4 8" id="KW-0812">Transmembrane</keyword>
<sequence>VGNDIMKEARNILGPSTEFIKSLRQNDMPSKTKYSELCTAPVQEAQYLASCTYEENTKWGEGAGFWYKSVLEDAMTGYMLQSKGWRSVYLNPPRPQFLVWCFVTIPRISFLYGVSLYPKVSDPFFIAFGFVFISSLVKHLCEVVDTGGSVRTWLNEQRIWKIKSLTCFSYGVADCVMAKLGLREASFIPTNKAEDSNKAKLYEMGKYDFSTSNMFLVPLVSAVSLNLCCFVGGVARVIGVGNWVEMFGQGILSLYGLIISYPVLEAMLVRQDKGCIPLSAILTSSFFVVLSITFGYFIF</sequence>
<accession>A0A803LMG2</accession>
<organism evidence="9 10">
    <name type="scientific">Chenopodium quinoa</name>
    <name type="common">Quinoa</name>
    <dbReference type="NCBI Taxonomy" id="63459"/>
    <lineage>
        <taxon>Eukaryota</taxon>
        <taxon>Viridiplantae</taxon>
        <taxon>Streptophyta</taxon>
        <taxon>Embryophyta</taxon>
        <taxon>Tracheophyta</taxon>
        <taxon>Spermatophyta</taxon>
        <taxon>Magnoliopsida</taxon>
        <taxon>eudicotyledons</taxon>
        <taxon>Gunneridae</taxon>
        <taxon>Pentapetalae</taxon>
        <taxon>Caryophyllales</taxon>
        <taxon>Chenopodiaceae</taxon>
        <taxon>Chenopodioideae</taxon>
        <taxon>Atripliceae</taxon>
        <taxon>Chenopodium</taxon>
    </lineage>
</organism>
<evidence type="ECO:0000256" key="5">
    <source>
        <dbReference type="ARBA" id="ARBA00022989"/>
    </source>
</evidence>